<dbReference type="InterPro" id="IPR006664">
    <property type="entry name" value="OMP_bac"/>
</dbReference>
<dbReference type="Pfam" id="PF00691">
    <property type="entry name" value="OmpA"/>
    <property type="match status" value="1"/>
</dbReference>
<dbReference type="PANTHER" id="PTHR30329">
    <property type="entry name" value="STATOR ELEMENT OF FLAGELLAR MOTOR COMPLEX"/>
    <property type="match status" value="1"/>
</dbReference>
<name>A0ABT7XZI9_9VIBR</name>
<sequence length="221" mass="23651">MNLVLNKTFLTTLLILSITGCQATQRTNATTGQSETNAKTRGALVGALAGAAIGAATGDNSDAWRGAAIGGVVGLSAGHYMDKQEQALRAQLKNSGVQVKRTGENQLQLVMDNGIGFSSGSYHLESSIYSTLNGVAIILNEYPETRLEIIGHTDSQGDDRSNQTLSEQRADSVSRYLINQKIPNGRISTKGYGERYPLCENNSDSGRACNRRVEINILSLT</sequence>
<reference evidence="7" key="1">
    <citation type="submission" date="2024-05" db="EMBL/GenBank/DDBJ databases">
        <title>Genome Sequences of Four Agar- Degrading Marine Bacteria.</title>
        <authorList>
            <person name="Phillips E.K."/>
            <person name="Shaffer J.C."/>
            <person name="Henson M.W."/>
            <person name="Temperton B."/>
            <person name="Thrash C.J."/>
            <person name="Martin M.O."/>
        </authorList>
    </citation>
    <scope>NUCLEOTIDE SEQUENCE</scope>
    <source>
        <strain evidence="7">EKP203</strain>
    </source>
</reference>
<keyword evidence="8" id="KW-1185">Reference proteome</keyword>
<dbReference type="EMBL" id="JAUEOZ010000001">
    <property type="protein sequence ID" value="MDN2481198.1"/>
    <property type="molecule type" value="Genomic_DNA"/>
</dbReference>
<keyword evidence="2 4" id="KW-0472">Membrane</keyword>
<dbReference type="Pfam" id="PF13488">
    <property type="entry name" value="Gly-zipper_Omp"/>
    <property type="match status" value="1"/>
</dbReference>
<evidence type="ECO:0000313" key="7">
    <source>
        <dbReference type="EMBL" id="MDN2481198.1"/>
    </source>
</evidence>
<gene>
    <name evidence="7" type="ORF">QWJ08_07300</name>
</gene>
<dbReference type="Gene3D" id="3.30.1330.60">
    <property type="entry name" value="OmpA-like domain"/>
    <property type="match status" value="1"/>
</dbReference>
<dbReference type="InterPro" id="IPR036737">
    <property type="entry name" value="OmpA-like_sf"/>
</dbReference>
<feature type="domain" description="OmpA-like" evidence="6">
    <location>
        <begin position="104"/>
        <end position="221"/>
    </location>
</feature>
<comment type="subcellular location">
    <subcellularLocation>
        <location evidence="1">Cell outer membrane</location>
    </subcellularLocation>
</comment>
<evidence type="ECO:0000256" key="3">
    <source>
        <dbReference type="ARBA" id="ARBA00023237"/>
    </source>
</evidence>
<dbReference type="InterPro" id="IPR039567">
    <property type="entry name" value="Gly-zipper"/>
</dbReference>
<dbReference type="SUPFAM" id="SSF103088">
    <property type="entry name" value="OmpA-like"/>
    <property type="match status" value="1"/>
</dbReference>
<accession>A0ABT7XZI9</accession>
<keyword evidence="3" id="KW-0998">Cell outer membrane</keyword>
<dbReference type="RefSeq" id="WP_289961336.1">
    <property type="nucleotide sequence ID" value="NZ_JAUEOZ010000001.1"/>
</dbReference>
<feature type="signal peptide" evidence="5">
    <location>
        <begin position="1"/>
        <end position="23"/>
    </location>
</feature>
<comment type="caution">
    <text evidence="7">The sequence shown here is derived from an EMBL/GenBank/DDBJ whole genome shotgun (WGS) entry which is preliminary data.</text>
</comment>
<evidence type="ECO:0000313" key="8">
    <source>
        <dbReference type="Proteomes" id="UP001169719"/>
    </source>
</evidence>
<dbReference type="PRINTS" id="PR01023">
    <property type="entry name" value="NAFLGMOTY"/>
</dbReference>
<evidence type="ECO:0000256" key="5">
    <source>
        <dbReference type="SAM" id="SignalP"/>
    </source>
</evidence>
<evidence type="ECO:0000259" key="6">
    <source>
        <dbReference type="PROSITE" id="PS51123"/>
    </source>
</evidence>
<keyword evidence="5" id="KW-0732">Signal</keyword>
<feature type="chain" id="PRO_5046665760" evidence="5">
    <location>
        <begin position="24"/>
        <end position="221"/>
    </location>
</feature>
<dbReference type="InterPro" id="IPR050330">
    <property type="entry name" value="Bact_OuterMem_StrucFunc"/>
</dbReference>
<evidence type="ECO:0000256" key="4">
    <source>
        <dbReference type="PROSITE-ProRule" id="PRU00473"/>
    </source>
</evidence>
<dbReference type="PANTHER" id="PTHR30329:SF21">
    <property type="entry name" value="LIPOPROTEIN YIAD-RELATED"/>
    <property type="match status" value="1"/>
</dbReference>
<dbReference type="PRINTS" id="PR01021">
    <property type="entry name" value="OMPADOMAIN"/>
</dbReference>
<protein>
    <submittedName>
        <fullName evidence="7">OmpA family protein</fullName>
    </submittedName>
</protein>
<dbReference type="Proteomes" id="UP001169719">
    <property type="component" value="Unassembled WGS sequence"/>
</dbReference>
<organism evidence="7 8">
    <name type="scientific">Vibrio agarivorans</name>
    <dbReference type="NCBI Taxonomy" id="153622"/>
    <lineage>
        <taxon>Bacteria</taxon>
        <taxon>Pseudomonadati</taxon>
        <taxon>Pseudomonadota</taxon>
        <taxon>Gammaproteobacteria</taxon>
        <taxon>Vibrionales</taxon>
        <taxon>Vibrionaceae</taxon>
        <taxon>Vibrio</taxon>
    </lineage>
</organism>
<proteinExistence type="predicted"/>
<dbReference type="PROSITE" id="PS51123">
    <property type="entry name" value="OMPA_2"/>
    <property type="match status" value="1"/>
</dbReference>
<evidence type="ECO:0000256" key="2">
    <source>
        <dbReference type="ARBA" id="ARBA00023136"/>
    </source>
</evidence>
<dbReference type="InterPro" id="IPR006665">
    <property type="entry name" value="OmpA-like"/>
</dbReference>
<evidence type="ECO:0000256" key="1">
    <source>
        <dbReference type="ARBA" id="ARBA00004442"/>
    </source>
</evidence>
<dbReference type="PROSITE" id="PS51257">
    <property type="entry name" value="PROKAR_LIPOPROTEIN"/>
    <property type="match status" value="1"/>
</dbReference>
<dbReference type="CDD" id="cd07185">
    <property type="entry name" value="OmpA_C-like"/>
    <property type="match status" value="1"/>
</dbReference>